<gene>
    <name evidence="2" type="ORF">ACFQ21_13745</name>
</gene>
<dbReference type="InterPro" id="IPR013783">
    <property type="entry name" value="Ig-like_fold"/>
</dbReference>
<evidence type="ECO:0000256" key="1">
    <source>
        <dbReference type="SAM" id="SignalP"/>
    </source>
</evidence>
<feature type="chain" id="PRO_5046793510" evidence="1">
    <location>
        <begin position="23"/>
        <end position="938"/>
    </location>
</feature>
<evidence type="ECO:0000313" key="3">
    <source>
        <dbReference type="Proteomes" id="UP001597112"/>
    </source>
</evidence>
<dbReference type="Pfam" id="PF13585">
    <property type="entry name" value="CHU_C"/>
    <property type="match status" value="1"/>
</dbReference>
<keyword evidence="1" id="KW-0732">Signal</keyword>
<feature type="signal peptide" evidence="1">
    <location>
        <begin position="1"/>
        <end position="22"/>
    </location>
</feature>
<protein>
    <submittedName>
        <fullName evidence="2">Gliding motility-associated C-terminal domain-containing protein</fullName>
    </submittedName>
</protein>
<proteinExistence type="predicted"/>
<keyword evidence="3" id="KW-1185">Reference proteome</keyword>
<name>A0ABW3K5I4_9BACT</name>
<dbReference type="SUPFAM" id="SSF49265">
    <property type="entry name" value="Fibronectin type III"/>
    <property type="match status" value="2"/>
</dbReference>
<sequence length="938" mass="103700">MRVSLAWTCVIVLSAVVHPVHATHLRAADIQVERLCENGYTFRITIVAYLNSQSNTNFGTHATLYFGDGSYIDLPQVTETARPDLGTNISVATYTTTHTYSSAGSYKIVYDEEHRNAGILNITNSKDVSYVSFITINIDNTQGCNHYPVLSVIPLDRACSGVAFLHNPGAYDVDGDSLSYEMSIPSSSSTSFADYEDPNNSVFYTSYATGNEAGTGTPTFSIDPYTGLITWDAPGMIGEYNIAFKVIEWRKNETTGQYTILSSTTRDMQIVVEECDNTRPDLIIPDDTCVVAGTILDKIIKGTDADGDPVKIEVFSEITSLDEYAATYSPNPAAFVSSDPAAELSFHWNTDCMHVRQQPYPVVFKITDNPPDGPKLVTYKTWNIKVVAPAPTWKAIALDVTNYSAILSWQKYTCANASKIQIWRKVGSIEYTPGHCETGIPRYLGYNLVGEVSALDTTFTDTNYTLGLAPGAQYCYRLVAYFNSPAATSSYVSTEQCVGPIQADAPIITHVSVEETATEGAIRISWRSPADINEEQFPKPYQYEIYRAEGFVGDTSIQLVSARISDTTFVDGNVNSEEKVFNYRIVLYSRPILSNEYIAVDTSAVASSVWLTASATANQIELNWRDSIPWSNVVPERPYHLIYRATGMATDDDLQLYDSVQVTTDGFSYIDTNVSEDEIYSYKILTRGTYGNTAIPLQENFSQMVMALPANDLFPCAPVASIKGIDCIAYVASPETCHQQSFSNTIYWSPALSSGCRKDIVGYNIYAASADGNYQLQVSLFADTTFTETALSSYARCYRVSAVDSEGKEGPLSEVVCQDNCPYYELPNIFTPNADGCNDVFSAQYEFDATGSCQRTSTIGCPRFVKSVIFRVYNRWGRAVYEYSSGTDGSIYINWNGKDSSGNDLSTGVYYYTADVEFDVITPSLRKRKIKGWVHLLR</sequence>
<reference evidence="3" key="1">
    <citation type="journal article" date="2019" name="Int. J. Syst. Evol. Microbiol.">
        <title>The Global Catalogue of Microorganisms (GCM) 10K type strain sequencing project: providing services to taxonomists for standard genome sequencing and annotation.</title>
        <authorList>
            <consortium name="The Broad Institute Genomics Platform"/>
            <consortium name="The Broad Institute Genome Sequencing Center for Infectious Disease"/>
            <person name="Wu L."/>
            <person name="Ma J."/>
        </authorList>
    </citation>
    <scope>NUCLEOTIDE SEQUENCE [LARGE SCALE GENOMIC DNA]</scope>
    <source>
        <strain evidence="3">CCUG 58938</strain>
    </source>
</reference>
<dbReference type="Gene3D" id="2.60.40.4070">
    <property type="match status" value="1"/>
</dbReference>
<organism evidence="2 3">
    <name type="scientific">Ohtaekwangia kribbensis</name>
    <dbReference type="NCBI Taxonomy" id="688913"/>
    <lineage>
        <taxon>Bacteria</taxon>
        <taxon>Pseudomonadati</taxon>
        <taxon>Bacteroidota</taxon>
        <taxon>Cytophagia</taxon>
        <taxon>Cytophagales</taxon>
        <taxon>Fulvivirgaceae</taxon>
        <taxon>Ohtaekwangia</taxon>
    </lineage>
</organism>
<dbReference type="Proteomes" id="UP001597112">
    <property type="component" value="Unassembled WGS sequence"/>
</dbReference>
<dbReference type="RefSeq" id="WP_377579791.1">
    <property type="nucleotide sequence ID" value="NZ_JBHTKA010000004.1"/>
</dbReference>
<dbReference type="InterPro" id="IPR036116">
    <property type="entry name" value="FN3_sf"/>
</dbReference>
<dbReference type="EMBL" id="JBHTKA010000004">
    <property type="protein sequence ID" value="MFD1000381.1"/>
    <property type="molecule type" value="Genomic_DNA"/>
</dbReference>
<dbReference type="Gene3D" id="2.60.40.10">
    <property type="entry name" value="Immunoglobulins"/>
    <property type="match status" value="4"/>
</dbReference>
<accession>A0ABW3K5I4</accession>
<comment type="caution">
    <text evidence="2">The sequence shown here is derived from an EMBL/GenBank/DDBJ whole genome shotgun (WGS) entry which is preliminary data.</text>
</comment>
<evidence type="ECO:0000313" key="2">
    <source>
        <dbReference type="EMBL" id="MFD1000381.1"/>
    </source>
</evidence>